<reference evidence="1" key="1">
    <citation type="submission" date="2022-03" db="EMBL/GenBank/DDBJ databases">
        <authorList>
            <person name="Lindestad O."/>
        </authorList>
    </citation>
    <scope>NUCLEOTIDE SEQUENCE</scope>
</reference>
<name>A0A8S4RKK5_9NEOP</name>
<gene>
    <name evidence="1" type="primary">jg21247</name>
    <name evidence="1" type="ORF">PAEG_LOCUS13862</name>
</gene>
<sequence length="170" mass="19811">MEDGMALQAFAVRIKKKQVSKIIIICLLSLPHLFSPYFYTPRRRGLCERSRRGKLMLERCGVEDLDAWSVMERISHQYFHYPRTRHQATSLNISAQPHIKILRTRLPERQQLHRTPAQVKVTYAMDRSNQIFSGRSLGVGGHECTRLSANREKWRMIVRRVTTATNNVPP</sequence>
<evidence type="ECO:0000313" key="1">
    <source>
        <dbReference type="EMBL" id="CAH2236487.1"/>
    </source>
</evidence>
<accession>A0A8S4RKK5</accession>
<organism evidence="1 2">
    <name type="scientific">Pararge aegeria aegeria</name>
    <dbReference type="NCBI Taxonomy" id="348720"/>
    <lineage>
        <taxon>Eukaryota</taxon>
        <taxon>Metazoa</taxon>
        <taxon>Ecdysozoa</taxon>
        <taxon>Arthropoda</taxon>
        <taxon>Hexapoda</taxon>
        <taxon>Insecta</taxon>
        <taxon>Pterygota</taxon>
        <taxon>Neoptera</taxon>
        <taxon>Endopterygota</taxon>
        <taxon>Lepidoptera</taxon>
        <taxon>Glossata</taxon>
        <taxon>Ditrysia</taxon>
        <taxon>Papilionoidea</taxon>
        <taxon>Nymphalidae</taxon>
        <taxon>Satyrinae</taxon>
        <taxon>Satyrini</taxon>
        <taxon>Parargina</taxon>
        <taxon>Pararge</taxon>
    </lineage>
</organism>
<keyword evidence="2" id="KW-1185">Reference proteome</keyword>
<dbReference type="AlphaFoldDB" id="A0A8S4RKK5"/>
<dbReference type="Proteomes" id="UP000838756">
    <property type="component" value="Unassembled WGS sequence"/>
</dbReference>
<protein>
    <submittedName>
        <fullName evidence="1">Jg21247 protein</fullName>
    </submittedName>
</protein>
<evidence type="ECO:0000313" key="2">
    <source>
        <dbReference type="Proteomes" id="UP000838756"/>
    </source>
</evidence>
<dbReference type="EMBL" id="CAKXAJ010025208">
    <property type="protein sequence ID" value="CAH2236487.1"/>
    <property type="molecule type" value="Genomic_DNA"/>
</dbReference>
<comment type="caution">
    <text evidence="1">The sequence shown here is derived from an EMBL/GenBank/DDBJ whole genome shotgun (WGS) entry which is preliminary data.</text>
</comment>
<proteinExistence type="predicted"/>